<dbReference type="SUPFAM" id="SSF54909">
    <property type="entry name" value="Dimeric alpha+beta barrel"/>
    <property type="match status" value="1"/>
</dbReference>
<dbReference type="InterPro" id="IPR011008">
    <property type="entry name" value="Dimeric_a/b-barrel"/>
</dbReference>
<dbReference type="Gene3D" id="3.30.70.100">
    <property type="match status" value="1"/>
</dbReference>
<dbReference type="InterPro" id="IPR007138">
    <property type="entry name" value="ABM_dom"/>
</dbReference>
<proteinExistence type="predicted"/>
<comment type="caution">
    <text evidence="2">The sequence shown here is derived from an EMBL/GenBank/DDBJ whole genome shotgun (WGS) entry which is preliminary data.</text>
</comment>
<evidence type="ECO:0000313" key="3">
    <source>
        <dbReference type="Proteomes" id="UP001620597"/>
    </source>
</evidence>
<dbReference type="RefSeq" id="WP_369857591.1">
    <property type="nucleotide sequence ID" value="NZ_JBBKTX010000002.1"/>
</dbReference>
<sequence>MIKVIIDRRIADDMESTYEDAIKHTLRAILEAPGYVSGASYKDARDHHHRIIITNWQSLQDWERWAVSSERREVIAAIQPILMREERISILTA</sequence>
<name>A0ABW8NE69_9GAMM</name>
<keyword evidence="3" id="KW-1185">Reference proteome</keyword>
<evidence type="ECO:0000313" key="2">
    <source>
        <dbReference type="EMBL" id="MFK4751238.1"/>
    </source>
</evidence>
<dbReference type="Pfam" id="PF03992">
    <property type="entry name" value="ABM"/>
    <property type="match status" value="1"/>
</dbReference>
<organism evidence="2 3">
    <name type="scientific">Oceanobacter antarcticus</name>
    <dbReference type="NCBI Taxonomy" id="3133425"/>
    <lineage>
        <taxon>Bacteria</taxon>
        <taxon>Pseudomonadati</taxon>
        <taxon>Pseudomonadota</taxon>
        <taxon>Gammaproteobacteria</taxon>
        <taxon>Oceanospirillales</taxon>
        <taxon>Oceanospirillaceae</taxon>
        <taxon>Oceanobacter</taxon>
    </lineage>
</organism>
<dbReference type="EMBL" id="JBBKTX010000002">
    <property type="protein sequence ID" value="MFK4751238.1"/>
    <property type="molecule type" value="Genomic_DNA"/>
</dbReference>
<keyword evidence="2" id="KW-0503">Monooxygenase</keyword>
<keyword evidence="2" id="KW-0560">Oxidoreductase</keyword>
<evidence type="ECO:0000259" key="1">
    <source>
        <dbReference type="Pfam" id="PF03992"/>
    </source>
</evidence>
<dbReference type="Proteomes" id="UP001620597">
    <property type="component" value="Unassembled WGS sequence"/>
</dbReference>
<reference evidence="2 3" key="1">
    <citation type="submission" date="2024-03" db="EMBL/GenBank/DDBJ databases">
        <title>High-quality draft genome sequence of Oceanobacter sp. wDCs-4.</title>
        <authorList>
            <person name="Dong C."/>
        </authorList>
    </citation>
    <scope>NUCLEOTIDE SEQUENCE [LARGE SCALE GENOMIC DNA]</scope>
    <source>
        <strain evidence="3">wDCs-4</strain>
    </source>
</reference>
<accession>A0ABW8NE69</accession>
<gene>
    <name evidence="2" type="ORF">WG929_02345</name>
</gene>
<protein>
    <submittedName>
        <fullName evidence="2">Antibiotic biosynthesis monooxygenase</fullName>
    </submittedName>
</protein>
<feature type="domain" description="ABM" evidence="1">
    <location>
        <begin position="1"/>
        <end position="75"/>
    </location>
</feature>
<dbReference type="GO" id="GO:0004497">
    <property type="term" value="F:monooxygenase activity"/>
    <property type="evidence" value="ECO:0007669"/>
    <property type="project" value="UniProtKB-KW"/>
</dbReference>